<dbReference type="SUPFAM" id="SSF52540">
    <property type="entry name" value="P-loop containing nucleoside triphosphate hydrolases"/>
    <property type="match status" value="1"/>
</dbReference>
<feature type="region of interest" description="Disordered" evidence="1">
    <location>
        <begin position="37"/>
        <end position="56"/>
    </location>
</feature>
<dbReference type="GO" id="GO:0005813">
    <property type="term" value="C:centrosome"/>
    <property type="evidence" value="ECO:0007669"/>
    <property type="project" value="TreeGrafter"/>
</dbReference>
<dbReference type="PANTHER" id="PTHR46644">
    <property type="entry name" value="DNA REPAIR PROTEIN XRCC2"/>
    <property type="match status" value="1"/>
</dbReference>
<dbReference type="GO" id="GO:0000724">
    <property type="term" value="P:double-strand break repair via homologous recombination"/>
    <property type="evidence" value="ECO:0007669"/>
    <property type="project" value="InterPro"/>
</dbReference>
<evidence type="ECO:0000313" key="3">
    <source>
        <dbReference type="Proteomes" id="UP000762676"/>
    </source>
</evidence>
<evidence type="ECO:0000313" key="2">
    <source>
        <dbReference type="EMBL" id="GFR62417.1"/>
    </source>
</evidence>
<feature type="compositionally biased region" description="Low complexity" evidence="1">
    <location>
        <begin position="37"/>
        <end position="53"/>
    </location>
</feature>
<protein>
    <submittedName>
        <fullName evidence="2">DNA repair protein XRCC2-like</fullName>
    </submittedName>
</protein>
<proteinExistence type="predicted"/>
<organism evidence="2 3">
    <name type="scientific">Elysia marginata</name>
    <dbReference type="NCBI Taxonomy" id="1093978"/>
    <lineage>
        <taxon>Eukaryota</taxon>
        <taxon>Metazoa</taxon>
        <taxon>Spiralia</taxon>
        <taxon>Lophotrochozoa</taxon>
        <taxon>Mollusca</taxon>
        <taxon>Gastropoda</taxon>
        <taxon>Heterobranchia</taxon>
        <taxon>Euthyneura</taxon>
        <taxon>Panpulmonata</taxon>
        <taxon>Sacoglossa</taxon>
        <taxon>Placobranchoidea</taxon>
        <taxon>Plakobranchidae</taxon>
        <taxon>Elysia</taxon>
    </lineage>
</organism>
<dbReference type="Proteomes" id="UP000762676">
    <property type="component" value="Unassembled WGS sequence"/>
</dbReference>
<dbReference type="GO" id="GO:0033063">
    <property type="term" value="C:Rad51B-Rad51C-Rad51D-XRCC2 complex"/>
    <property type="evidence" value="ECO:0007669"/>
    <property type="project" value="InterPro"/>
</dbReference>
<dbReference type="GO" id="GO:0042148">
    <property type="term" value="P:DNA strand invasion"/>
    <property type="evidence" value="ECO:0007669"/>
    <property type="project" value="TreeGrafter"/>
</dbReference>
<dbReference type="InterPro" id="IPR030547">
    <property type="entry name" value="XRCC2"/>
</dbReference>
<dbReference type="InterPro" id="IPR027417">
    <property type="entry name" value="P-loop_NTPase"/>
</dbReference>
<gene>
    <name evidence="2" type="ORF">ElyMa_000130300</name>
</gene>
<feature type="region of interest" description="Disordered" evidence="1">
    <location>
        <begin position="368"/>
        <end position="412"/>
    </location>
</feature>
<feature type="compositionally biased region" description="Low complexity" evidence="1">
    <location>
        <begin position="368"/>
        <end position="380"/>
    </location>
</feature>
<dbReference type="EMBL" id="BMAT01000238">
    <property type="protein sequence ID" value="GFR62417.1"/>
    <property type="molecule type" value="Genomic_DNA"/>
</dbReference>
<dbReference type="PANTHER" id="PTHR46644:SF2">
    <property type="entry name" value="DNA REPAIR PROTEIN XRCC2"/>
    <property type="match status" value="1"/>
</dbReference>
<dbReference type="AlphaFoldDB" id="A0AAV4ENS7"/>
<accession>A0AAV4ENS7</accession>
<dbReference type="GO" id="GO:0000400">
    <property type="term" value="F:four-way junction DNA binding"/>
    <property type="evidence" value="ECO:0007669"/>
    <property type="project" value="TreeGrafter"/>
</dbReference>
<name>A0AAV4ENS7_9GAST</name>
<reference evidence="2 3" key="1">
    <citation type="journal article" date="2021" name="Elife">
        <title>Chloroplast acquisition without the gene transfer in kleptoplastic sea slugs, Plakobranchus ocellatus.</title>
        <authorList>
            <person name="Maeda T."/>
            <person name="Takahashi S."/>
            <person name="Yoshida T."/>
            <person name="Shimamura S."/>
            <person name="Takaki Y."/>
            <person name="Nagai Y."/>
            <person name="Toyoda A."/>
            <person name="Suzuki Y."/>
            <person name="Arimoto A."/>
            <person name="Ishii H."/>
            <person name="Satoh N."/>
            <person name="Nishiyama T."/>
            <person name="Hasebe M."/>
            <person name="Maruyama T."/>
            <person name="Minagawa J."/>
            <person name="Obokata J."/>
            <person name="Shigenobu S."/>
        </authorList>
    </citation>
    <scope>NUCLEOTIDE SEQUENCE [LARGE SCALE GENOMIC DNA]</scope>
</reference>
<evidence type="ECO:0000256" key="1">
    <source>
        <dbReference type="SAM" id="MobiDB-lite"/>
    </source>
</evidence>
<dbReference type="GO" id="GO:0005657">
    <property type="term" value="C:replication fork"/>
    <property type="evidence" value="ECO:0007669"/>
    <property type="project" value="InterPro"/>
</dbReference>
<feature type="compositionally biased region" description="Low complexity" evidence="1">
    <location>
        <begin position="395"/>
        <end position="407"/>
    </location>
</feature>
<comment type="caution">
    <text evidence="2">The sequence shown here is derived from an EMBL/GenBank/DDBJ whole genome shotgun (WGS) entry which is preliminary data.</text>
</comment>
<sequence>MPKQTAKEESGAQLLARLGSRPDISCVDPYIFGSHSSTPISSSSSHNHTQSASLKKKSLATPAGRLVEIFGPEGAGKTELALYYLAMTCLPQYWNSMCVGGVGAKAVIVDTELKFSVLRLAVVMEKQILNLQRMQSKFKNEKSALDDRGLKTACFKKDEAVRSETEAEYFKQHLKSEDTIWTNLTKTRESDACFSDIKQRQGLLHTQGVREEQANAHSHDVKDHNKNDNVVKCSEKQEEKVKDEGIGSSNLTLQDIEKIVQESLGRVHVVKPKTCQQLFMTLLSLEMTLASDLQTTLVLIDSVSAFFWEDRLAESSTSLAGRAKTSLKAGSAAAGGMAQVASVVGRLVSKLGITVVMTKAPLVGGFSSSSFSSSTNATSASRKRRRQEDKEELDASAGKVGHVSGVSSGAGGGTSVEDDHFEFLGKAWVNLNPRRILLCEESPSVCGSVRSDNSQGTKEETVPKRVISAYCSSWPSKKQFTFVDDALQFL</sequence>
<dbReference type="Gene3D" id="3.40.50.300">
    <property type="entry name" value="P-loop containing nucleotide triphosphate hydrolases"/>
    <property type="match status" value="2"/>
</dbReference>
<keyword evidence="3" id="KW-1185">Reference proteome</keyword>